<name>A0AAW9PVA6_9CYAN</name>
<accession>A0AAW9PVA6</accession>
<comment type="caution">
    <text evidence="2">The sequence shown here is derived from an EMBL/GenBank/DDBJ whole genome shotgun (WGS) entry which is preliminary data.</text>
</comment>
<protein>
    <submittedName>
        <fullName evidence="2">C39 family peptidase</fullName>
    </submittedName>
</protein>
<dbReference type="Proteomes" id="UP001333818">
    <property type="component" value="Unassembled WGS sequence"/>
</dbReference>
<reference evidence="2" key="1">
    <citation type="submission" date="2024-01" db="EMBL/GenBank/DDBJ databases">
        <title>Bank of Algae and Cyanobacteria of the Azores (BACA) strain genomes.</title>
        <authorList>
            <person name="Luz R."/>
            <person name="Cordeiro R."/>
            <person name="Fonseca A."/>
            <person name="Goncalves V."/>
        </authorList>
    </citation>
    <scope>NUCLEOTIDE SEQUENCE</scope>
    <source>
        <strain evidence="2">BACA0141</strain>
    </source>
</reference>
<organism evidence="2 3">
    <name type="scientific">Tumidithrix elongata BACA0141</name>
    <dbReference type="NCBI Taxonomy" id="2716417"/>
    <lineage>
        <taxon>Bacteria</taxon>
        <taxon>Bacillati</taxon>
        <taxon>Cyanobacteriota</taxon>
        <taxon>Cyanophyceae</taxon>
        <taxon>Pseudanabaenales</taxon>
        <taxon>Pseudanabaenaceae</taxon>
        <taxon>Tumidithrix</taxon>
        <taxon>Tumidithrix elongata</taxon>
    </lineage>
</organism>
<dbReference type="InterPro" id="IPR039564">
    <property type="entry name" value="Peptidase_C39-like"/>
</dbReference>
<dbReference type="Gene3D" id="3.90.70.10">
    <property type="entry name" value="Cysteine proteinases"/>
    <property type="match status" value="1"/>
</dbReference>
<keyword evidence="3" id="KW-1185">Reference proteome</keyword>
<proteinExistence type="predicted"/>
<dbReference type="EMBL" id="JAZBJZ010000104">
    <property type="protein sequence ID" value="MEE3718987.1"/>
    <property type="molecule type" value="Genomic_DNA"/>
</dbReference>
<evidence type="ECO:0000259" key="1">
    <source>
        <dbReference type="Pfam" id="PF13529"/>
    </source>
</evidence>
<sequence>MTNSTSKTPTLDAQANKTITIDQTLTEVNVNTPFTIGGKVDLTQIAKLRVLLTDNSVLSVEIDYTKGIWRAKSINGFTTFGSTNLRILGLDASDRVLSSQVLSIVVKPPAIVLVVKQDTLFKASPADSSTLPINAKAQVKAGQTIVLSRYGLVDGHIKVTLPTAIPPVGNFGYFYAPHVDIRSPITLTTKQDTVFKASTAASGSLGFSQKSEVKAGSSFLLDGNYTLENNHVKVTLTTPIPPLGKVGYFFAPHVDISKLNSSIPLAKPEVVADITAKGTILTIKTATFFKASPENASDLKDDGKVMLQAGATYPILGYAAINGHFRVKLANPIAPVGTVGFLYWQHVSLSKDGKVMAFDPDMKTMTVKQNTFFKAKAIDSSQLGTNEKANLTAAQIYGLDRYSLSGTHFQVTLNENIAPVGTQGYVFAPHVTLMQGNKPIEITPDRKVLSVPYFSQRDNPRDPFVTCNVTSISMVLYYHGIRSRSGGQLEDELYQWIIDRYGANARSDNSVLAQLYNAYGFGGGFGTSRTWAQITAEISANRPVVIGGYFTHGGHIICLIGYDTKGYIVNDPYGDALSGYTQTEGASLNYSFAYMQDMCGADGDVWAHFIVPKS</sequence>
<dbReference type="Pfam" id="PF13529">
    <property type="entry name" value="Peptidase_C39_2"/>
    <property type="match status" value="1"/>
</dbReference>
<evidence type="ECO:0000313" key="2">
    <source>
        <dbReference type="EMBL" id="MEE3718987.1"/>
    </source>
</evidence>
<feature type="domain" description="Peptidase C39-like" evidence="1">
    <location>
        <begin position="449"/>
        <end position="573"/>
    </location>
</feature>
<gene>
    <name evidence="2" type="ORF">V2H45_19765</name>
</gene>
<dbReference type="AlphaFoldDB" id="A0AAW9PVA6"/>
<evidence type="ECO:0000313" key="3">
    <source>
        <dbReference type="Proteomes" id="UP001333818"/>
    </source>
</evidence>
<dbReference type="RefSeq" id="WP_330485423.1">
    <property type="nucleotide sequence ID" value="NZ_JAZBJZ010000104.1"/>
</dbReference>